<evidence type="ECO:0000313" key="8">
    <source>
        <dbReference type="EMBL" id="CAF1389416.1"/>
    </source>
</evidence>
<proteinExistence type="predicted"/>
<dbReference type="EMBL" id="CAJOBA010047093">
    <property type="protein sequence ID" value="CAF4197149.1"/>
    <property type="molecule type" value="Genomic_DNA"/>
</dbReference>
<evidence type="ECO:0000313" key="12">
    <source>
        <dbReference type="Proteomes" id="UP000663829"/>
    </source>
</evidence>
<dbReference type="Pfam" id="PF01061">
    <property type="entry name" value="ABC2_membrane"/>
    <property type="match status" value="1"/>
</dbReference>
<evidence type="ECO:0000259" key="7">
    <source>
        <dbReference type="Pfam" id="PF01061"/>
    </source>
</evidence>
<protein>
    <recommendedName>
        <fullName evidence="7">ABC-2 type transporter transmembrane domain-containing protein</fullName>
    </recommendedName>
</protein>
<comment type="subcellular location">
    <subcellularLocation>
        <location evidence="1">Membrane</location>
        <topology evidence="1">Multi-pass membrane protein</topology>
    </subcellularLocation>
</comment>
<gene>
    <name evidence="9" type="ORF">GPM918_LOCUS40881</name>
    <name evidence="8" type="ORF">OVA965_LOCUS32500</name>
    <name evidence="11" type="ORF">SRO942_LOCUS41874</name>
    <name evidence="10" type="ORF">TMI583_LOCUS33357</name>
</gene>
<feature type="transmembrane region" description="Helical" evidence="6">
    <location>
        <begin position="211"/>
        <end position="233"/>
    </location>
</feature>
<evidence type="ECO:0000256" key="3">
    <source>
        <dbReference type="ARBA" id="ARBA00022692"/>
    </source>
</evidence>
<name>A0A815Z0F5_9BILA</name>
<reference evidence="9" key="1">
    <citation type="submission" date="2021-02" db="EMBL/GenBank/DDBJ databases">
        <authorList>
            <person name="Nowell W R."/>
        </authorList>
    </citation>
    <scope>NUCLEOTIDE SEQUENCE</scope>
</reference>
<evidence type="ECO:0000256" key="1">
    <source>
        <dbReference type="ARBA" id="ARBA00004141"/>
    </source>
</evidence>
<keyword evidence="2" id="KW-0813">Transport</keyword>
<dbReference type="InterPro" id="IPR050352">
    <property type="entry name" value="ABCG_transporters"/>
</dbReference>
<dbReference type="Proteomes" id="UP000663829">
    <property type="component" value="Unassembled WGS sequence"/>
</dbReference>
<sequence length="350" mass="38773">MHVYELAGKPCPVYTNPADHLLDVITPPKNSGEATAEERELDAKILEEQEPVHIDLNLGVNKRLQAVPIPPGQPWLKQVQVLLRRTFKEQYRKRNILIASIVQAIIMAILIGTAFIHIGTGQKSIVRREPVIFFCVINQGIFGALTVINTFPVERALTLRERASGSYKASAYFIAKIIVETLVLIPIPIFFSCIVYFLVGLQPHVGKFFLFMFFMFLSILSATSLALMVSALCRTADLSVAVLPLALEITRLFGGYFLAPANLPKYFAWLDALSSVKYAYVGTSINEQSGLTLTCTAAEKVNGTCITSGEYFIHQYGFNYIPIGGCIGALFAYIIFCRSVAFLGVRFLKS</sequence>
<feature type="transmembrane region" description="Helical" evidence="6">
    <location>
        <begin position="131"/>
        <end position="152"/>
    </location>
</feature>
<dbReference type="InterPro" id="IPR013525">
    <property type="entry name" value="ABC2_TM"/>
</dbReference>
<feature type="transmembrane region" description="Helical" evidence="6">
    <location>
        <begin position="320"/>
        <end position="345"/>
    </location>
</feature>
<dbReference type="EMBL" id="CAJOBC010096991">
    <property type="protein sequence ID" value="CAF4444246.1"/>
    <property type="molecule type" value="Genomic_DNA"/>
</dbReference>
<dbReference type="GO" id="GO:0140359">
    <property type="term" value="F:ABC-type transporter activity"/>
    <property type="evidence" value="ECO:0007669"/>
    <property type="project" value="InterPro"/>
</dbReference>
<dbReference type="PANTHER" id="PTHR48041:SF139">
    <property type="entry name" value="PROTEIN SCARLET"/>
    <property type="match status" value="1"/>
</dbReference>
<evidence type="ECO:0000256" key="4">
    <source>
        <dbReference type="ARBA" id="ARBA00022989"/>
    </source>
</evidence>
<evidence type="ECO:0000313" key="11">
    <source>
        <dbReference type="EMBL" id="CAF4444246.1"/>
    </source>
</evidence>
<evidence type="ECO:0000256" key="6">
    <source>
        <dbReference type="SAM" id="Phobius"/>
    </source>
</evidence>
<feature type="transmembrane region" description="Helical" evidence="6">
    <location>
        <begin position="240"/>
        <end position="259"/>
    </location>
</feature>
<dbReference type="GO" id="GO:0016020">
    <property type="term" value="C:membrane"/>
    <property type="evidence" value="ECO:0007669"/>
    <property type="project" value="UniProtKB-SubCell"/>
</dbReference>
<dbReference type="EMBL" id="CAJNOK010025390">
    <property type="protein sequence ID" value="CAF1389416.1"/>
    <property type="molecule type" value="Genomic_DNA"/>
</dbReference>
<comment type="caution">
    <text evidence="9">The sequence shown here is derived from an EMBL/GenBank/DDBJ whole genome shotgun (WGS) entry which is preliminary data.</text>
</comment>
<dbReference type="Proteomes" id="UP000681722">
    <property type="component" value="Unassembled WGS sequence"/>
</dbReference>
<dbReference type="AlphaFoldDB" id="A0A815Z0F5"/>
<dbReference type="PANTHER" id="PTHR48041">
    <property type="entry name" value="ABC TRANSPORTER G FAMILY MEMBER 28"/>
    <property type="match status" value="1"/>
</dbReference>
<evidence type="ECO:0000256" key="2">
    <source>
        <dbReference type="ARBA" id="ARBA00022448"/>
    </source>
</evidence>
<organism evidence="9 12">
    <name type="scientific">Didymodactylos carnosus</name>
    <dbReference type="NCBI Taxonomy" id="1234261"/>
    <lineage>
        <taxon>Eukaryota</taxon>
        <taxon>Metazoa</taxon>
        <taxon>Spiralia</taxon>
        <taxon>Gnathifera</taxon>
        <taxon>Rotifera</taxon>
        <taxon>Eurotatoria</taxon>
        <taxon>Bdelloidea</taxon>
        <taxon>Philodinida</taxon>
        <taxon>Philodinidae</taxon>
        <taxon>Didymodactylos</taxon>
    </lineage>
</organism>
<keyword evidence="5 6" id="KW-0472">Membrane</keyword>
<dbReference type="Proteomes" id="UP000682733">
    <property type="component" value="Unassembled WGS sequence"/>
</dbReference>
<feature type="transmembrane region" description="Helical" evidence="6">
    <location>
        <begin position="173"/>
        <end position="199"/>
    </location>
</feature>
<keyword evidence="12" id="KW-1185">Reference proteome</keyword>
<dbReference type="EMBL" id="CAJNOQ010031072">
    <property type="protein sequence ID" value="CAF1577955.1"/>
    <property type="molecule type" value="Genomic_DNA"/>
</dbReference>
<accession>A0A815Z0F5</accession>
<evidence type="ECO:0000256" key="5">
    <source>
        <dbReference type="ARBA" id="ARBA00023136"/>
    </source>
</evidence>
<dbReference type="OrthoDB" id="66620at2759"/>
<keyword evidence="4 6" id="KW-1133">Transmembrane helix</keyword>
<dbReference type="Proteomes" id="UP000677228">
    <property type="component" value="Unassembled WGS sequence"/>
</dbReference>
<keyword evidence="3 6" id="KW-0812">Transmembrane</keyword>
<feature type="transmembrane region" description="Helical" evidence="6">
    <location>
        <begin position="96"/>
        <end position="119"/>
    </location>
</feature>
<feature type="domain" description="ABC-2 type transporter transmembrane" evidence="7">
    <location>
        <begin position="78"/>
        <end position="287"/>
    </location>
</feature>
<evidence type="ECO:0000313" key="9">
    <source>
        <dbReference type="EMBL" id="CAF1577955.1"/>
    </source>
</evidence>
<evidence type="ECO:0000313" key="10">
    <source>
        <dbReference type="EMBL" id="CAF4197149.1"/>
    </source>
</evidence>